<reference evidence="2" key="3">
    <citation type="submission" date="2025-09" db="UniProtKB">
        <authorList>
            <consortium name="Ensembl"/>
        </authorList>
    </citation>
    <scope>IDENTIFICATION</scope>
</reference>
<organism evidence="2 3">
    <name type="scientific">Erpetoichthys calabaricus</name>
    <name type="common">Rope fish</name>
    <name type="synonym">Calamoichthys calabaricus</name>
    <dbReference type="NCBI Taxonomy" id="27687"/>
    <lineage>
        <taxon>Eukaryota</taxon>
        <taxon>Metazoa</taxon>
        <taxon>Chordata</taxon>
        <taxon>Craniata</taxon>
        <taxon>Vertebrata</taxon>
        <taxon>Euteleostomi</taxon>
        <taxon>Actinopterygii</taxon>
        <taxon>Polypteriformes</taxon>
        <taxon>Polypteridae</taxon>
        <taxon>Erpetoichthys</taxon>
    </lineage>
</organism>
<dbReference type="Ensembl" id="ENSECRT00000006644.1">
    <property type="protein sequence ID" value="ENSECRP00000006537.1"/>
    <property type="gene ID" value="ENSECRG00000004360.1"/>
</dbReference>
<feature type="region of interest" description="Disordered" evidence="1">
    <location>
        <begin position="148"/>
        <end position="170"/>
    </location>
</feature>
<keyword evidence="3" id="KW-1185">Reference proteome</keyword>
<proteinExistence type="predicted"/>
<protein>
    <submittedName>
        <fullName evidence="2">Uncharacterized protein</fullName>
    </submittedName>
</protein>
<reference evidence="2" key="1">
    <citation type="submission" date="2021-06" db="EMBL/GenBank/DDBJ databases">
        <authorList>
            <consortium name="Wellcome Sanger Institute Data Sharing"/>
        </authorList>
    </citation>
    <scope>NUCLEOTIDE SEQUENCE [LARGE SCALE GENOMIC DNA]</scope>
</reference>
<name>A0A8C4RXF6_ERPCA</name>
<accession>A0A8C4RXF6</accession>
<dbReference type="GeneTree" id="ENSGT00980000202733"/>
<evidence type="ECO:0000256" key="1">
    <source>
        <dbReference type="SAM" id="MobiDB-lite"/>
    </source>
</evidence>
<dbReference type="AlphaFoldDB" id="A0A8C4RXF6"/>
<reference evidence="2" key="2">
    <citation type="submission" date="2025-08" db="UniProtKB">
        <authorList>
            <consortium name="Ensembl"/>
        </authorList>
    </citation>
    <scope>IDENTIFICATION</scope>
</reference>
<sequence length="170" mass="18581">MHRTIVRKELRINSGGPQSDTGGRSVLNVRHPHTSKLYSIGGSHYSGALLTRARVQTEQARLTDIRLQRTSQTAEAGQARVQNNAGSYNARQKLRLPSGHGFKMPGVGERSEQGAEPPCYCLMMGCHGFFWKLTLLCHYVSGDSPRGTKSLIVGGKSPHVLTGSREKKSP</sequence>
<dbReference type="Proteomes" id="UP000694620">
    <property type="component" value="Chromosome 6"/>
</dbReference>
<evidence type="ECO:0000313" key="2">
    <source>
        <dbReference type="Ensembl" id="ENSECRP00000006537.1"/>
    </source>
</evidence>
<evidence type="ECO:0000313" key="3">
    <source>
        <dbReference type="Proteomes" id="UP000694620"/>
    </source>
</evidence>